<dbReference type="AlphaFoldDB" id="K2H2I7"/>
<evidence type="ECO:0000313" key="10">
    <source>
        <dbReference type="EMBL" id="EKE30075.1"/>
    </source>
</evidence>
<dbReference type="SUPFAM" id="SSF54719">
    <property type="entry name" value="Fe,Mn superoxide dismutase (SOD), C-terminal domain"/>
    <property type="match status" value="1"/>
</dbReference>
<dbReference type="SUPFAM" id="SSF46609">
    <property type="entry name" value="Fe,Mn superoxide dismutase (SOD), N-terminal domain"/>
    <property type="match status" value="1"/>
</dbReference>
<dbReference type="InterPro" id="IPR036324">
    <property type="entry name" value="Mn/Fe_SOD_N_sf"/>
</dbReference>
<evidence type="ECO:0000259" key="8">
    <source>
        <dbReference type="Pfam" id="PF00081"/>
    </source>
</evidence>
<dbReference type="InterPro" id="IPR001189">
    <property type="entry name" value="Mn/Fe_SOD"/>
</dbReference>
<dbReference type="Gene3D" id="1.10.287.990">
    <property type="entry name" value="Fe,Mn superoxide dismutase (SOD) domain"/>
    <property type="match status" value="1"/>
</dbReference>
<dbReference type="PIRSF" id="PIRSF000349">
    <property type="entry name" value="SODismutase"/>
    <property type="match status" value="1"/>
</dbReference>
<dbReference type="InterPro" id="IPR036314">
    <property type="entry name" value="SOD_C_sf"/>
</dbReference>
<evidence type="ECO:0000256" key="4">
    <source>
        <dbReference type="ARBA" id="ARBA00023002"/>
    </source>
</evidence>
<sequence>MIHILPDLKFSNDALDPYISSETMEYHYGKHHKAYVDNLNKLIIGTEFEEMSLESIIKSAKWWIFNNAAQIWNHTFYFDALSPEAKTTPEWKLLDMIDEKWGSFDLFKEEFVKSAMSNFWSGWTWLCLNLTLNELEITNTSNANTPIALEWSKPLLTCDVWEHAYYIDYRNRRAEYLEKFWNIADWTAVEKRI</sequence>
<evidence type="ECO:0000256" key="7">
    <source>
        <dbReference type="RuleBase" id="RU000414"/>
    </source>
</evidence>
<dbReference type="PROSITE" id="PS00088">
    <property type="entry name" value="SOD_MN"/>
    <property type="match status" value="1"/>
</dbReference>
<evidence type="ECO:0000256" key="3">
    <source>
        <dbReference type="ARBA" id="ARBA00022723"/>
    </source>
</evidence>
<dbReference type="EMBL" id="AMFJ01000049">
    <property type="protein sequence ID" value="EKE30075.1"/>
    <property type="molecule type" value="Genomic_DNA"/>
</dbReference>
<accession>K2H2I7</accession>
<reference evidence="10" key="1">
    <citation type="journal article" date="2012" name="Science">
        <title>Fermentation, hydrogen, and sulfur metabolism in multiple uncultivated bacterial phyla.</title>
        <authorList>
            <person name="Wrighton K.C."/>
            <person name="Thomas B.C."/>
            <person name="Sharon I."/>
            <person name="Miller C.S."/>
            <person name="Castelle C.J."/>
            <person name="VerBerkmoes N.C."/>
            <person name="Wilkins M.J."/>
            <person name="Hettich R.L."/>
            <person name="Lipton M.S."/>
            <person name="Williams K.H."/>
            <person name="Long P.E."/>
            <person name="Banfield J.F."/>
        </authorList>
    </citation>
    <scope>NUCLEOTIDE SEQUENCE [LARGE SCALE GENOMIC DNA]</scope>
</reference>
<feature type="binding site" evidence="6">
    <location>
        <position position="163"/>
    </location>
    <ligand>
        <name>Mn(2+)</name>
        <dbReference type="ChEBI" id="CHEBI:29035"/>
    </ligand>
</feature>
<dbReference type="PRINTS" id="PR01703">
    <property type="entry name" value="MNSODISMTASE"/>
</dbReference>
<comment type="similarity">
    <text evidence="1 7">Belongs to the iron/manganese superoxide dismutase family.</text>
</comment>
<organism evidence="10">
    <name type="scientific">uncultured bacterium</name>
    <name type="common">gcode 4</name>
    <dbReference type="NCBI Taxonomy" id="1234023"/>
    <lineage>
        <taxon>Bacteria</taxon>
        <taxon>environmental samples</taxon>
    </lineage>
</organism>
<dbReference type="GO" id="GO:0004784">
    <property type="term" value="F:superoxide dismutase activity"/>
    <property type="evidence" value="ECO:0007669"/>
    <property type="project" value="UniProtKB-EC"/>
</dbReference>
<protein>
    <recommendedName>
        <fullName evidence="2 7">Superoxide dismutase</fullName>
        <ecNumber evidence="2 7">1.15.1.1</ecNumber>
    </recommendedName>
</protein>
<dbReference type="Pfam" id="PF00081">
    <property type="entry name" value="Sod_Fe_N"/>
    <property type="match status" value="1"/>
</dbReference>
<keyword evidence="4 7" id="KW-0560">Oxidoreductase</keyword>
<dbReference type="Gene3D" id="3.55.40.20">
    <property type="entry name" value="Iron/manganese superoxide dismutase, C-terminal domain"/>
    <property type="match status" value="1"/>
</dbReference>
<dbReference type="InterPro" id="IPR019832">
    <property type="entry name" value="Mn/Fe_SOD_C"/>
</dbReference>
<dbReference type="PANTHER" id="PTHR42769:SF3">
    <property type="entry name" value="SUPEROXIDE DISMUTASE [FE] 2, CHLOROPLASTIC"/>
    <property type="match status" value="1"/>
</dbReference>
<feature type="binding site" evidence="6">
    <location>
        <position position="27"/>
    </location>
    <ligand>
        <name>Mn(2+)</name>
        <dbReference type="ChEBI" id="CHEBI:29035"/>
    </ligand>
</feature>
<dbReference type="Pfam" id="PF02777">
    <property type="entry name" value="Sod_Fe_C"/>
    <property type="match status" value="1"/>
</dbReference>
<keyword evidence="3 6" id="KW-0479">Metal-binding</keyword>
<feature type="domain" description="Manganese/iron superoxide dismutase N-terminal" evidence="8">
    <location>
        <begin position="3"/>
        <end position="82"/>
    </location>
</feature>
<dbReference type="PANTHER" id="PTHR42769">
    <property type="entry name" value="SUPEROXIDE DISMUTASE"/>
    <property type="match status" value="1"/>
</dbReference>
<dbReference type="EC" id="1.15.1.1" evidence="2 7"/>
<evidence type="ECO:0000256" key="5">
    <source>
        <dbReference type="ARBA" id="ARBA00023004"/>
    </source>
</evidence>
<gene>
    <name evidence="10" type="ORF">ACD_2C00049G0003</name>
</gene>
<dbReference type="InterPro" id="IPR019831">
    <property type="entry name" value="Mn/Fe_SOD_N"/>
</dbReference>
<comment type="catalytic activity">
    <reaction evidence="7">
        <text>2 superoxide + 2 H(+) = H2O2 + O2</text>
        <dbReference type="Rhea" id="RHEA:20696"/>
        <dbReference type="ChEBI" id="CHEBI:15378"/>
        <dbReference type="ChEBI" id="CHEBI:15379"/>
        <dbReference type="ChEBI" id="CHEBI:16240"/>
        <dbReference type="ChEBI" id="CHEBI:18421"/>
        <dbReference type="EC" id="1.15.1.1"/>
    </reaction>
</comment>
<dbReference type="FunFam" id="1.10.287.990:FF:000002">
    <property type="entry name" value="Superoxide dismutase"/>
    <property type="match status" value="1"/>
</dbReference>
<dbReference type="InterPro" id="IPR019833">
    <property type="entry name" value="Mn/Fe_SOD_BS"/>
</dbReference>
<evidence type="ECO:0000256" key="1">
    <source>
        <dbReference type="ARBA" id="ARBA00008714"/>
    </source>
</evidence>
<comment type="caution">
    <text evidence="10">The sequence shown here is derived from an EMBL/GenBank/DDBJ whole genome shotgun (WGS) entry which is preliminary data.</text>
</comment>
<comment type="function">
    <text evidence="7">Destroys radicals which are normally produced within the cells and which are toxic to biological systems.</text>
</comment>
<evidence type="ECO:0000256" key="2">
    <source>
        <dbReference type="ARBA" id="ARBA00012682"/>
    </source>
</evidence>
<feature type="binding site" evidence="6">
    <location>
        <position position="159"/>
    </location>
    <ligand>
        <name>Mn(2+)</name>
        <dbReference type="ChEBI" id="CHEBI:29035"/>
    </ligand>
</feature>
<evidence type="ECO:0000256" key="6">
    <source>
        <dbReference type="PIRSR" id="PIRSR000349-1"/>
    </source>
</evidence>
<feature type="domain" description="Manganese/iron superoxide dismutase C-terminal" evidence="9">
    <location>
        <begin position="91"/>
        <end position="192"/>
    </location>
</feature>
<dbReference type="GO" id="GO:0046872">
    <property type="term" value="F:metal ion binding"/>
    <property type="evidence" value="ECO:0007669"/>
    <property type="project" value="UniProtKB-KW"/>
</dbReference>
<name>K2H2I7_9BACT</name>
<keyword evidence="5" id="KW-0408">Iron</keyword>
<feature type="binding site" evidence="6">
    <location>
        <position position="74"/>
    </location>
    <ligand>
        <name>Mn(2+)</name>
        <dbReference type="ChEBI" id="CHEBI:29035"/>
    </ligand>
</feature>
<evidence type="ECO:0000259" key="9">
    <source>
        <dbReference type="Pfam" id="PF02777"/>
    </source>
</evidence>
<proteinExistence type="inferred from homology"/>